<evidence type="ECO:0000313" key="2">
    <source>
        <dbReference type="EMBL" id="QJI03351.1"/>
    </source>
</evidence>
<gene>
    <name evidence="1" type="ORF">TM448A03230_0010</name>
    <name evidence="2" type="ORF">TM448B04465_0007</name>
</gene>
<proteinExistence type="predicted"/>
<dbReference type="AlphaFoldDB" id="A0A6H2A010"/>
<reference evidence="1" key="1">
    <citation type="submission" date="2020-03" db="EMBL/GenBank/DDBJ databases">
        <title>The deep terrestrial virosphere.</title>
        <authorList>
            <person name="Holmfeldt K."/>
            <person name="Nilsson E."/>
            <person name="Simone D."/>
            <person name="Lopez-Fernandez M."/>
            <person name="Wu X."/>
            <person name="de Brujin I."/>
            <person name="Lundin D."/>
            <person name="Andersson A."/>
            <person name="Bertilsson S."/>
            <person name="Dopson M."/>
        </authorList>
    </citation>
    <scope>NUCLEOTIDE SEQUENCE</scope>
    <source>
        <strain evidence="1">TM448A03230</strain>
        <strain evidence="2">TM448B04465</strain>
    </source>
</reference>
<accession>A0A6H2A010</accession>
<dbReference type="EMBL" id="MT144393">
    <property type="protein sequence ID" value="QJA53098.1"/>
    <property type="molecule type" value="Genomic_DNA"/>
</dbReference>
<dbReference type="EMBL" id="MT145080">
    <property type="protein sequence ID" value="QJI03351.1"/>
    <property type="molecule type" value="Genomic_DNA"/>
</dbReference>
<protein>
    <submittedName>
        <fullName evidence="1">Uncharacterized protein</fullName>
    </submittedName>
</protein>
<evidence type="ECO:0000313" key="1">
    <source>
        <dbReference type="EMBL" id="QJA53098.1"/>
    </source>
</evidence>
<sequence length="90" mass="9976">MENHKRLLLDLLAVIHRDGGQYTAEHSIEKSAKDATKIVADALVGKSKEESLSRIIERMEKGKWDIGLIHNAAVNLCIKIVKEEKGEAIG</sequence>
<organism evidence="1">
    <name type="scientific">viral metagenome</name>
    <dbReference type="NCBI Taxonomy" id="1070528"/>
    <lineage>
        <taxon>unclassified sequences</taxon>
        <taxon>metagenomes</taxon>
        <taxon>organismal metagenomes</taxon>
    </lineage>
</organism>
<name>A0A6H2A010_9ZZZZ</name>